<protein>
    <submittedName>
        <fullName evidence="2">Uncharacterized protein</fullName>
    </submittedName>
</protein>
<comment type="caution">
    <text evidence="2">The sequence shown here is derived from an EMBL/GenBank/DDBJ whole genome shotgun (WGS) entry which is preliminary data.</text>
</comment>
<evidence type="ECO:0000313" key="3">
    <source>
        <dbReference type="Proteomes" id="UP001632037"/>
    </source>
</evidence>
<organism evidence="2 3">
    <name type="scientific">Phytophthora oleae</name>
    <dbReference type="NCBI Taxonomy" id="2107226"/>
    <lineage>
        <taxon>Eukaryota</taxon>
        <taxon>Sar</taxon>
        <taxon>Stramenopiles</taxon>
        <taxon>Oomycota</taxon>
        <taxon>Peronosporomycetes</taxon>
        <taxon>Peronosporales</taxon>
        <taxon>Peronosporaceae</taxon>
        <taxon>Phytophthora</taxon>
    </lineage>
</organism>
<feature type="region of interest" description="Disordered" evidence="1">
    <location>
        <begin position="1"/>
        <end position="34"/>
    </location>
</feature>
<dbReference type="AlphaFoldDB" id="A0ABD3EV80"/>
<sequence>MARGNKSRLEDHTDGAAVAQSLQSKRTKTSTKRTYSSKLTTMTSWLKVHHPDTVDGLSNAMRIPLLKDAILAFFGHICSAAETCDRDNVTSSEAASAPLAASSVWGYRSALVDVYRSQLLELDPQVDTELRRVLEGYEKVINNLKNVE</sequence>
<evidence type="ECO:0000256" key="1">
    <source>
        <dbReference type="SAM" id="MobiDB-lite"/>
    </source>
</evidence>
<gene>
    <name evidence="2" type="ORF">V7S43_016558</name>
</gene>
<accession>A0ABD3EV80</accession>
<reference evidence="2 3" key="1">
    <citation type="submission" date="2024-09" db="EMBL/GenBank/DDBJ databases">
        <title>Genome sequencing and assembly of Phytophthora oleae, isolate VK10A, causative agent of rot of olive drupes.</title>
        <authorList>
            <person name="Conti Taguali S."/>
            <person name="Riolo M."/>
            <person name="La Spada F."/>
            <person name="Cacciola S.O."/>
            <person name="Dionisio G."/>
        </authorList>
    </citation>
    <scope>NUCLEOTIDE SEQUENCE [LARGE SCALE GENOMIC DNA]</scope>
    <source>
        <strain evidence="2 3">VK10A</strain>
    </source>
</reference>
<keyword evidence="3" id="KW-1185">Reference proteome</keyword>
<name>A0ABD3EV80_9STRA</name>
<proteinExistence type="predicted"/>
<dbReference type="EMBL" id="JBIMZQ010000054">
    <property type="protein sequence ID" value="KAL3658425.1"/>
    <property type="molecule type" value="Genomic_DNA"/>
</dbReference>
<dbReference type="Proteomes" id="UP001632037">
    <property type="component" value="Unassembled WGS sequence"/>
</dbReference>
<evidence type="ECO:0000313" key="2">
    <source>
        <dbReference type="EMBL" id="KAL3658425.1"/>
    </source>
</evidence>